<keyword evidence="1" id="KW-0596">Phosphopantetheine</keyword>
<dbReference type="InterPro" id="IPR006162">
    <property type="entry name" value="Ppantetheine_attach_site"/>
</dbReference>
<evidence type="ECO:0000313" key="6">
    <source>
        <dbReference type="Proteomes" id="UP000005940"/>
    </source>
</evidence>
<accession>A0A7G3U900</accession>
<proteinExistence type="predicted"/>
<dbReference type="PANTHER" id="PTHR44845">
    <property type="entry name" value="CARRIER DOMAIN-CONTAINING PROTEIN"/>
    <property type="match status" value="1"/>
</dbReference>
<name>A0A7G3U900_STRT9</name>
<evidence type="ECO:0000259" key="4">
    <source>
        <dbReference type="PROSITE" id="PS50075"/>
    </source>
</evidence>
<dbReference type="PROSITE" id="PS50075">
    <property type="entry name" value="CARRIER"/>
    <property type="match status" value="1"/>
</dbReference>
<dbReference type="InterPro" id="IPR036736">
    <property type="entry name" value="ACP-like_sf"/>
</dbReference>
<feature type="domain" description="Carrier" evidence="4">
    <location>
        <begin position="25"/>
        <end position="100"/>
    </location>
</feature>
<evidence type="ECO:0000256" key="2">
    <source>
        <dbReference type="ARBA" id="ARBA00022553"/>
    </source>
</evidence>
<reference evidence="5 6" key="1">
    <citation type="journal article" date="2012" name="J. Bacteriol.">
        <title>Draft genome of Streptomyces tsukubaensis NRRL 18488, the producer of the clinically important immunosuppressant tacrolimus (FK506).</title>
        <authorList>
            <person name="Barreiro C."/>
            <person name="Prieto C."/>
            <person name="Sola-Landa A."/>
            <person name="Solera E."/>
            <person name="Martinez-Castro M."/>
            <person name="Perez-Redondo R."/>
            <person name="Garcia-Estrada C."/>
            <person name="Aparicio J.F."/>
            <person name="Fernandez-Martinez L.T."/>
            <person name="Santos-Aberturas J."/>
            <person name="Salehi-Najafabadi Z."/>
            <person name="Rodriguez-Garcia A."/>
            <person name="Tauch A."/>
            <person name="Martin J.F."/>
        </authorList>
    </citation>
    <scope>NUCLEOTIDE SEQUENCE [LARGE SCALE GENOMIC DNA]</scope>
    <source>
        <strain evidence="6">DSM 42081 / NBRC 108919 / NRRL 18488 / 9993</strain>
    </source>
</reference>
<keyword evidence="2" id="KW-0597">Phosphoprotein</keyword>
<evidence type="ECO:0000256" key="3">
    <source>
        <dbReference type="SAM" id="MobiDB-lite"/>
    </source>
</evidence>
<dbReference type="InterPro" id="IPR009081">
    <property type="entry name" value="PP-bd_ACP"/>
</dbReference>
<dbReference type="AlphaFoldDB" id="A0A7G3U900"/>
<dbReference type="SMART" id="SM00823">
    <property type="entry name" value="PKS_PP"/>
    <property type="match status" value="1"/>
</dbReference>
<dbReference type="InterPro" id="IPR020806">
    <property type="entry name" value="PKS_PP-bd"/>
</dbReference>
<evidence type="ECO:0000313" key="5">
    <source>
        <dbReference type="EMBL" id="QKM65845.1"/>
    </source>
</evidence>
<dbReference type="EMBL" id="CP029159">
    <property type="protein sequence ID" value="QKM65845.1"/>
    <property type="molecule type" value="Genomic_DNA"/>
</dbReference>
<feature type="region of interest" description="Disordered" evidence="3">
    <location>
        <begin position="1"/>
        <end position="25"/>
    </location>
</feature>
<organism evidence="5 6">
    <name type="scientific">Streptomyces tsukubensis (strain DSM 42081 / NBRC 108919 / NRRL 18488 / 9993)</name>
    <dbReference type="NCBI Taxonomy" id="1114943"/>
    <lineage>
        <taxon>Bacteria</taxon>
        <taxon>Bacillati</taxon>
        <taxon>Actinomycetota</taxon>
        <taxon>Actinomycetes</taxon>
        <taxon>Kitasatosporales</taxon>
        <taxon>Streptomycetaceae</taxon>
        <taxon>Streptomyces</taxon>
    </lineage>
</organism>
<dbReference type="Gene3D" id="1.10.1200.10">
    <property type="entry name" value="ACP-like"/>
    <property type="match status" value="1"/>
</dbReference>
<dbReference type="Pfam" id="PF00550">
    <property type="entry name" value="PP-binding"/>
    <property type="match status" value="1"/>
</dbReference>
<dbReference type="GO" id="GO:0031177">
    <property type="term" value="F:phosphopantetheine binding"/>
    <property type="evidence" value="ECO:0007669"/>
    <property type="project" value="InterPro"/>
</dbReference>
<sequence length="103" mass="10978">MELSPQVSRRCPADGAPESRAVSADAPDSLVQEVAALWAEYLGSREVGADDDFFALGGNSLTGIKIIERVARDYGVELSVRGFYLAQTPARVAGLIRQLRAAA</sequence>
<keyword evidence="6" id="KW-1185">Reference proteome</keyword>
<protein>
    <submittedName>
        <fullName evidence="5">Surfactin synthase subunit 1</fullName>
    </submittedName>
</protein>
<dbReference type="GO" id="GO:0017000">
    <property type="term" value="P:antibiotic biosynthetic process"/>
    <property type="evidence" value="ECO:0007669"/>
    <property type="project" value="UniProtKB-ARBA"/>
</dbReference>
<dbReference type="SUPFAM" id="SSF47336">
    <property type="entry name" value="ACP-like"/>
    <property type="match status" value="1"/>
</dbReference>
<dbReference type="PANTHER" id="PTHR44845:SF6">
    <property type="entry name" value="BETA-ALANINE-ACTIVATING ENZYME"/>
    <property type="match status" value="1"/>
</dbReference>
<dbReference type="Proteomes" id="UP000005940">
    <property type="component" value="Chromosome"/>
</dbReference>
<evidence type="ECO:0000256" key="1">
    <source>
        <dbReference type="ARBA" id="ARBA00022450"/>
    </source>
</evidence>
<gene>
    <name evidence="5" type="ORF">STSU_000400</name>
</gene>
<dbReference type="PROSITE" id="PS00012">
    <property type="entry name" value="PHOSPHOPANTETHEINE"/>
    <property type="match status" value="1"/>
</dbReference>